<evidence type="ECO:0000259" key="1">
    <source>
        <dbReference type="Pfam" id="PF11799"/>
    </source>
</evidence>
<feature type="domain" description="DNA polymerase Y-family little finger" evidence="1">
    <location>
        <begin position="21"/>
        <end position="67"/>
    </location>
</feature>
<dbReference type="GO" id="GO:0006281">
    <property type="term" value="P:DNA repair"/>
    <property type="evidence" value="ECO:0007669"/>
    <property type="project" value="InterPro"/>
</dbReference>
<evidence type="ECO:0000313" key="3">
    <source>
        <dbReference type="Proteomes" id="UP000540989"/>
    </source>
</evidence>
<dbReference type="Pfam" id="PF11799">
    <property type="entry name" value="IMS_C"/>
    <property type="match status" value="1"/>
</dbReference>
<comment type="caution">
    <text evidence="2">The sequence shown here is derived from an EMBL/GenBank/DDBJ whole genome shotgun (WGS) entry which is preliminary data.</text>
</comment>
<dbReference type="RefSeq" id="WP_184224658.1">
    <property type="nucleotide sequence ID" value="NZ_JACHIP010000079.1"/>
</dbReference>
<dbReference type="GO" id="GO:0003684">
    <property type="term" value="F:damaged DNA binding"/>
    <property type="evidence" value="ECO:0007669"/>
    <property type="project" value="InterPro"/>
</dbReference>
<keyword evidence="3" id="KW-1185">Reference proteome</keyword>
<sequence>MELQGESCLPLSLISPQREELAVTRTFGEYVTEWDELKQAASTFATRAGEKLRHHGPLACAMTVFFKPIASCRASSTATPRPSAWN</sequence>
<dbReference type="EMBL" id="JACHIP010000079">
    <property type="protein sequence ID" value="MBB5061669.1"/>
    <property type="molecule type" value="Genomic_DNA"/>
</dbReference>
<accession>A0A7W8E7Q9</accession>
<dbReference type="Proteomes" id="UP000540989">
    <property type="component" value="Unassembled WGS sequence"/>
</dbReference>
<organism evidence="2 3">
    <name type="scientific">Granulicella aggregans</name>
    <dbReference type="NCBI Taxonomy" id="474949"/>
    <lineage>
        <taxon>Bacteria</taxon>
        <taxon>Pseudomonadati</taxon>
        <taxon>Acidobacteriota</taxon>
        <taxon>Terriglobia</taxon>
        <taxon>Terriglobales</taxon>
        <taxon>Acidobacteriaceae</taxon>
        <taxon>Granulicella</taxon>
    </lineage>
</organism>
<proteinExistence type="predicted"/>
<name>A0A7W8E7Q9_9BACT</name>
<reference evidence="2 3" key="1">
    <citation type="submission" date="2020-08" db="EMBL/GenBank/DDBJ databases">
        <title>Genomic Encyclopedia of Type Strains, Phase IV (KMG-V): Genome sequencing to study the core and pangenomes of soil and plant-associated prokaryotes.</title>
        <authorList>
            <person name="Whitman W."/>
        </authorList>
    </citation>
    <scope>NUCLEOTIDE SEQUENCE [LARGE SCALE GENOMIC DNA]</scope>
    <source>
        <strain evidence="2 3">M8UP14</strain>
    </source>
</reference>
<dbReference type="InterPro" id="IPR017961">
    <property type="entry name" value="DNA_pol_Y-fam_little_finger"/>
</dbReference>
<protein>
    <recommendedName>
        <fullName evidence="1">DNA polymerase Y-family little finger domain-containing protein</fullName>
    </recommendedName>
</protein>
<dbReference type="AlphaFoldDB" id="A0A7W8E7Q9"/>
<gene>
    <name evidence="2" type="ORF">HDF16_006405</name>
</gene>
<evidence type="ECO:0000313" key="2">
    <source>
        <dbReference type="EMBL" id="MBB5061669.1"/>
    </source>
</evidence>